<dbReference type="CDD" id="cd04730">
    <property type="entry name" value="NPD_like"/>
    <property type="match status" value="1"/>
</dbReference>
<dbReference type="Proteomes" id="UP000472580">
    <property type="component" value="Unassembled WGS sequence"/>
</dbReference>
<sequence length="404" mass="44363">MSCLDDYRMTLKGREFLPLMVGGMGTNISTSALVLAIEKLGGIAHLSDAMLPTVADKELGTDFTKQKTILLKKFSGSFDKSLEKFDLAALAEVSDRYFRNVMDKVSGKGLVLVNCMEKLTMNDQLGTLKTRLNSALNAGVDGITMSAGLHLNSLKLMQDNPRFKDALLGLVVSSTRALNLFLKRTSSIGRKLDYIVVEGPLAGGHLGFGEDWRNYKLENIVKDVVQHVKECGLNIPVLGAGGVFSGQDDINLIEQCGAAGAQVATRFTIAQESGLPQQVKEIYLDSKEEDVVVNHLSPTGYLMRMLKSSPAITAKIHPNCESYGYMLSGGSCPYLKEFEAQEQGAIRRENSKCCLCTQMRNYKVWTCGTTVSKLKETVKRSASGWELPSAEQIWNDYRFGKNSK</sequence>
<dbReference type="InterPro" id="IPR004136">
    <property type="entry name" value="NMO"/>
</dbReference>
<dbReference type="EMBL" id="WSRP01000039">
    <property type="protein sequence ID" value="MVX57637.1"/>
    <property type="molecule type" value="Genomic_DNA"/>
</dbReference>
<dbReference type="Pfam" id="PF03060">
    <property type="entry name" value="NMO"/>
    <property type="match status" value="1"/>
</dbReference>
<keyword evidence="1" id="KW-0285">Flavoprotein</keyword>
<protein>
    <submittedName>
        <fullName evidence="4">Nitronate monooxygenase</fullName>
    </submittedName>
</protein>
<dbReference type="PANTHER" id="PTHR32332:SF18">
    <property type="entry name" value="2-NITROPROPANE DIOXYGENASE"/>
    <property type="match status" value="1"/>
</dbReference>
<name>A0A6L6YJ22_9BURK</name>
<evidence type="ECO:0000313" key="5">
    <source>
        <dbReference type="Proteomes" id="UP000472580"/>
    </source>
</evidence>
<keyword evidence="4" id="KW-0503">Monooxygenase</keyword>
<comment type="caution">
    <text evidence="4">The sequence shown here is derived from an EMBL/GenBank/DDBJ whole genome shotgun (WGS) entry which is preliminary data.</text>
</comment>
<dbReference type="InterPro" id="IPR013785">
    <property type="entry name" value="Aldolase_TIM"/>
</dbReference>
<reference evidence="4 5" key="1">
    <citation type="submission" date="2019-12" db="EMBL/GenBank/DDBJ databases">
        <title>Microbes associate with the intestines of laboratory mice.</title>
        <authorList>
            <person name="Navarre W."/>
            <person name="Wong E."/>
        </authorList>
    </citation>
    <scope>NUCLEOTIDE SEQUENCE [LARGE SCALE GENOMIC DNA]</scope>
    <source>
        <strain evidence="4 5">NM82_D38</strain>
    </source>
</reference>
<keyword evidence="5" id="KW-1185">Reference proteome</keyword>
<proteinExistence type="predicted"/>
<dbReference type="Gene3D" id="3.20.20.70">
    <property type="entry name" value="Aldolase class I"/>
    <property type="match status" value="1"/>
</dbReference>
<dbReference type="AlphaFoldDB" id="A0A6L6YJ22"/>
<dbReference type="GO" id="GO:0018580">
    <property type="term" value="F:nitronate monooxygenase activity"/>
    <property type="evidence" value="ECO:0007669"/>
    <property type="project" value="InterPro"/>
</dbReference>
<evidence type="ECO:0000256" key="2">
    <source>
        <dbReference type="ARBA" id="ARBA00022643"/>
    </source>
</evidence>
<evidence type="ECO:0000313" key="4">
    <source>
        <dbReference type="EMBL" id="MVX57637.1"/>
    </source>
</evidence>
<evidence type="ECO:0000256" key="3">
    <source>
        <dbReference type="ARBA" id="ARBA00023002"/>
    </source>
</evidence>
<accession>A0A6L6YJ22</accession>
<dbReference type="OrthoDB" id="9778912at2"/>
<organism evidence="4 5">
    <name type="scientific">Parasutterella muris</name>
    <dbReference type="NCBI Taxonomy" id="2565572"/>
    <lineage>
        <taxon>Bacteria</taxon>
        <taxon>Pseudomonadati</taxon>
        <taxon>Pseudomonadota</taxon>
        <taxon>Betaproteobacteria</taxon>
        <taxon>Burkholderiales</taxon>
        <taxon>Sutterellaceae</taxon>
        <taxon>Parasutterella</taxon>
    </lineage>
</organism>
<dbReference type="PANTHER" id="PTHR32332">
    <property type="entry name" value="2-NITROPROPANE DIOXYGENASE"/>
    <property type="match status" value="1"/>
</dbReference>
<dbReference type="RefSeq" id="WP_160336055.1">
    <property type="nucleotide sequence ID" value="NZ_WSRP01000039.1"/>
</dbReference>
<dbReference type="SUPFAM" id="SSF51412">
    <property type="entry name" value="Inosine monophosphate dehydrogenase (IMPDH)"/>
    <property type="match status" value="1"/>
</dbReference>
<gene>
    <name evidence="4" type="ORF">E5987_10590</name>
</gene>
<keyword evidence="3" id="KW-0560">Oxidoreductase</keyword>
<keyword evidence="2" id="KW-0288">FMN</keyword>
<evidence type="ECO:0000256" key="1">
    <source>
        <dbReference type="ARBA" id="ARBA00022630"/>
    </source>
</evidence>